<comment type="caution">
    <text evidence="1">The sequence shown here is derived from an EMBL/GenBank/DDBJ whole genome shotgun (WGS) entry which is preliminary data.</text>
</comment>
<organism evidence="1 2">
    <name type="scientific">Candidatus Pantoea communis</name>
    <dbReference type="NCBI Taxonomy" id="2608354"/>
    <lineage>
        <taxon>Bacteria</taxon>
        <taxon>Pseudomonadati</taxon>
        <taxon>Pseudomonadota</taxon>
        <taxon>Gammaproteobacteria</taxon>
        <taxon>Enterobacterales</taxon>
        <taxon>Erwiniaceae</taxon>
        <taxon>Pantoea</taxon>
    </lineage>
</organism>
<reference evidence="1 2" key="1">
    <citation type="journal article" date="2019" name="bioRxiv">
        <title>Bacteria contribute to plant secondary compound degradation in a generalist herbivore system.</title>
        <authorList>
            <person name="Francoeur C.B."/>
            <person name="Khadempour L."/>
            <person name="Moreira-Soto R.D."/>
            <person name="Gotting K."/>
            <person name="Book A.J."/>
            <person name="Pinto-Tomas A.A."/>
            <person name="Keefover-Ring K."/>
            <person name="Currie C.R."/>
        </authorList>
    </citation>
    <scope>NUCLEOTIDE SEQUENCE [LARGE SCALE GENOMIC DNA]</scope>
    <source>
        <strain evidence="1">Al-1710</strain>
    </source>
</reference>
<evidence type="ECO:0000313" key="1">
    <source>
        <dbReference type="EMBL" id="NIG17259.1"/>
    </source>
</evidence>
<dbReference type="Proteomes" id="UP001515780">
    <property type="component" value="Unassembled WGS sequence"/>
</dbReference>
<proteinExistence type="predicted"/>
<protein>
    <submittedName>
        <fullName evidence="1">Uncharacterized protein</fullName>
    </submittedName>
</protein>
<dbReference type="RefSeq" id="WP_166718902.1">
    <property type="nucleotide sequence ID" value="NZ_VWXC01000001.1"/>
</dbReference>
<sequence length="125" mass="13531">MSDFGFQGFNASAGLQFDTSVMFSRLKGSFQIPISQYTFQAPYSVSFAADFSGGTPFTFFVPIAGITVPNTETFAYLTPNITIGSGSITLSYNNNIASFPDDLATGLWIGGLMVYWGVYYGPHDL</sequence>
<name>A0ABX0RMY9_9GAMM</name>
<evidence type="ECO:0000313" key="2">
    <source>
        <dbReference type="Proteomes" id="UP001515780"/>
    </source>
</evidence>
<accession>A0ABX0RMY9</accession>
<gene>
    <name evidence="1" type="ORF">F3J37_01030</name>
</gene>
<dbReference type="EMBL" id="VWXC01000001">
    <property type="protein sequence ID" value="NIG17259.1"/>
    <property type="molecule type" value="Genomic_DNA"/>
</dbReference>
<keyword evidence="2" id="KW-1185">Reference proteome</keyword>